<accession>A0A8X6XLA1</accession>
<protein>
    <submittedName>
        <fullName evidence="1">Uncharacterized protein</fullName>
    </submittedName>
</protein>
<evidence type="ECO:0000313" key="2">
    <source>
        <dbReference type="Proteomes" id="UP000886998"/>
    </source>
</evidence>
<keyword evidence="2" id="KW-1185">Reference proteome</keyword>
<name>A0A8X6XLA1_9ARAC</name>
<proteinExistence type="predicted"/>
<dbReference type="InterPro" id="IPR036691">
    <property type="entry name" value="Endo/exonu/phosph_ase_sf"/>
</dbReference>
<gene>
    <name evidence="1" type="primary">AVEN_234045_1</name>
    <name evidence="1" type="ORF">TNIN_24971</name>
</gene>
<dbReference type="AlphaFoldDB" id="A0A8X6XLA1"/>
<dbReference type="EMBL" id="BMAV01009448">
    <property type="protein sequence ID" value="GFY53711.1"/>
    <property type="molecule type" value="Genomic_DNA"/>
</dbReference>
<dbReference type="SUPFAM" id="SSF56219">
    <property type="entry name" value="DNase I-like"/>
    <property type="match status" value="1"/>
</dbReference>
<dbReference type="Gene3D" id="3.60.10.10">
    <property type="entry name" value="Endonuclease/exonuclease/phosphatase"/>
    <property type="match status" value="1"/>
</dbReference>
<reference evidence="1" key="1">
    <citation type="submission" date="2020-08" db="EMBL/GenBank/DDBJ databases">
        <title>Multicomponent nature underlies the extraordinary mechanical properties of spider dragline silk.</title>
        <authorList>
            <person name="Kono N."/>
            <person name="Nakamura H."/>
            <person name="Mori M."/>
            <person name="Yoshida Y."/>
            <person name="Ohtoshi R."/>
            <person name="Malay A.D."/>
            <person name="Moran D.A.P."/>
            <person name="Tomita M."/>
            <person name="Numata K."/>
            <person name="Arakawa K."/>
        </authorList>
    </citation>
    <scope>NUCLEOTIDE SEQUENCE</scope>
</reference>
<sequence length="191" mass="22082">MNRSSEVDINEPPKHLQKCDDPHEMLMNRSEIFSMISNATHLINLSQQQVLKNLQARTTRKSWSEKLRYNHSFFIILADLLRILQLNTNHSRSAQLQAHWVVVEMGFDLLVLQDPYPDFNLPLNSPLDSSQFFSNALSCVIVCYNRNIICNFHMKTDPTVSVNIKLSQILLTVINVYFPPHDDFSEAILIN</sequence>
<organism evidence="1 2">
    <name type="scientific">Trichonephila inaurata madagascariensis</name>
    <dbReference type="NCBI Taxonomy" id="2747483"/>
    <lineage>
        <taxon>Eukaryota</taxon>
        <taxon>Metazoa</taxon>
        <taxon>Ecdysozoa</taxon>
        <taxon>Arthropoda</taxon>
        <taxon>Chelicerata</taxon>
        <taxon>Arachnida</taxon>
        <taxon>Araneae</taxon>
        <taxon>Araneomorphae</taxon>
        <taxon>Entelegynae</taxon>
        <taxon>Araneoidea</taxon>
        <taxon>Nephilidae</taxon>
        <taxon>Trichonephila</taxon>
        <taxon>Trichonephila inaurata</taxon>
    </lineage>
</organism>
<comment type="caution">
    <text evidence="1">The sequence shown here is derived from an EMBL/GenBank/DDBJ whole genome shotgun (WGS) entry which is preliminary data.</text>
</comment>
<dbReference type="Proteomes" id="UP000886998">
    <property type="component" value="Unassembled WGS sequence"/>
</dbReference>
<evidence type="ECO:0000313" key="1">
    <source>
        <dbReference type="EMBL" id="GFY53711.1"/>
    </source>
</evidence>